<name>A0A3B3HU12_ORYLA</name>
<accession>A0A3B3HU12</accession>
<keyword evidence="1" id="KW-0547">Nucleotide-binding</keyword>
<feature type="binding site" evidence="1">
    <location>
        <position position="39"/>
    </location>
    <ligand>
        <name>ATP</name>
        <dbReference type="ChEBI" id="CHEBI:30616"/>
    </ligand>
</feature>
<dbReference type="GeneTree" id="ENSGT00940000177779"/>
<dbReference type="InParanoid" id="A0A3B3HU12"/>
<evidence type="ECO:0000313" key="2">
    <source>
        <dbReference type="Ensembl" id="ENSORLP00000035302.1"/>
    </source>
</evidence>
<reference evidence="2 3" key="1">
    <citation type="journal article" date="2007" name="Nature">
        <title>The medaka draft genome and insights into vertebrate genome evolution.</title>
        <authorList>
            <person name="Kasahara M."/>
            <person name="Naruse K."/>
            <person name="Sasaki S."/>
            <person name="Nakatani Y."/>
            <person name="Qu W."/>
            <person name="Ahsan B."/>
            <person name="Yamada T."/>
            <person name="Nagayasu Y."/>
            <person name="Doi K."/>
            <person name="Kasai Y."/>
            <person name="Jindo T."/>
            <person name="Kobayashi D."/>
            <person name="Shimada A."/>
            <person name="Toyoda A."/>
            <person name="Kuroki Y."/>
            <person name="Fujiyama A."/>
            <person name="Sasaki T."/>
            <person name="Shimizu A."/>
            <person name="Asakawa S."/>
            <person name="Shimizu N."/>
            <person name="Hashimoto S."/>
            <person name="Yang J."/>
            <person name="Lee Y."/>
            <person name="Matsushima K."/>
            <person name="Sugano S."/>
            <person name="Sakaizumi M."/>
            <person name="Narita T."/>
            <person name="Ohishi K."/>
            <person name="Haga S."/>
            <person name="Ohta F."/>
            <person name="Nomoto H."/>
            <person name="Nogata K."/>
            <person name="Morishita T."/>
            <person name="Endo T."/>
            <person name="Shin-I T."/>
            <person name="Takeda H."/>
            <person name="Morishita S."/>
            <person name="Kohara Y."/>
        </authorList>
    </citation>
    <scope>NUCLEOTIDE SEQUENCE [LARGE SCALE GENOMIC DNA]</scope>
    <source>
        <strain evidence="2 3">Hd-rR</strain>
    </source>
</reference>
<keyword evidence="3" id="KW-1185">Reference proteome</keyword>
<proteinExistence type="predicted"/>
<dbReference type="Gene3D" id="3.30.200.20">
    <property type="entry name" value="Phosphorylase Kinase, domain 1"/>
    <property type="match status" value="1"/>
</dbReference>
<dbReference type="PROSITE" id="PS00107">
    <property type="entry name" value="PROTEIN_KINASE_ATP"/>
    <property type="match status" value="1"/>
</dbReference>
<protein>
    <recommendedName>
        <fullName evidence="4">Protein kinase domain-containing protein</fullName>
    </recommendedName>
</protein>
<reference evidence="2" key="2">
    <citation type="submission" date="2025-08" db="UniProtKB">
        <authorList>
            <consortium name="Ensembl"/>
        </authorList>
    </citation>
    <scope>IDENTIFICATION</scope>
    <source>
        <strain evidence="2">Hd-rR</strain>
    </source>
</reference>
<organism evidence="2 3">
    <name type="scientific">Oryzias latipes</name>
    <name type="common">Japanese rice fish</name>
    <name type="synonym">Japanese killifish</name>
    <dbReference type="NCBI Taxonomy" id="8090"/>
    <lineage>
        <taxon>Eukaryota</taxon>
        <taxon>Metazoa</taxon>
        <taxon>Chordata</taxon>
        <taxon>Craniata</taxon>
        <taxon>Vertebrata</taxon>
        <taxon>Euteleostomi</taxon>
        <taxon>Actinopterygii</taxon>
        <taxon>Neopterygii</taxon>
        <taxon>Teleostei</taxon>
        <taxon>Neoteleostei</taxon>
        <taxon>Acanthomorphata</taxon>
        <taxon>Ovalentaria</taxon>
        <taxon>Atherinomorphae</taxon>
        <taxon>Beloniformes</taxon>
        <taxon>Adrianichthyidae</taxon>
        <taxon>Oryziinae</taxon>
        <taxon>Oryzias</taxon>
    </lineage>
</organism>
<dbReference type="InterPro" id="IPR011009">
    <property type="entry name" value="Kinase-like_dom_sf"/>
</dbReference>
<dbReference type="GO" id="GO:0005524">
    <property type="term" value="F:ATP binding"/>
    <property type="evidence" value="ECO:0007669"/>
    <property type="project" value="UniProtKB-UniRule"/>
</dbReference>
<evidence type="ECO:0000313" key="3">
    <source>
        <dbReference type="Proteomes" id="UP000001038"/>
    </source>
</evidence>
<keyword evidence="1" id="KW-0067">ATP-binding</keyword>
<sequence>FSSELKSRSKLYERFLGEGTFGKVAKCTNLSTNEEVAIKIIKNGFNDTAKDEIKGDSNKNKKSLQDRIIPPNKSYLDLSLDPELEDGPIK</sequence>
<evidence type="ECO:0000256" key="1">
    <source>
        <dbReference type="PROSITE-ProRule" id="PRU10141"/>
    </source>
</evidence>
<dbReference type="Ensembl" id="ENSORLT00000043979.1">
    <property type="protein sequence ID" value="ENSORLP00000035302.1"/>
    <property type="gene ID" value="ENSORLG00000022816.1"/>
</dbReference>
<dbReference type="AlphaFoldDB" id="A0A3B3HU12"/>
<evidence type="ECO:0008006" key="4">
    <source>
        <dbReference type="Google" id="ProtNLM"/>
    </source>
</evidence>
<dbReference type="Proteomes" id="UP000001038">
    <property type="component" value="Chromosome 7"/>
</dbReference>
<dbReference type="InterPro" id="IPR017441">
    <property type="entry name" value="Protein_kinase_ATP_BS"/>
</dbReference>
<reference evidence="2" key="3">
    <citation type="submission" date="2025-09" db="UniProtKB">
        <authorList>
            <consortium name="Ensembl"/>
        </authorList>
    </citation>
    <scope>IDENTIFICATION</scope>
    <source>
        <strain evidence="2">Hd-rR</strain>
    </source>
</reference>
<dbReference type="SUPFAM" id="SSF56112">
    <property type="entry name" value="Protein kinase-like (PK-like)"/>
    <property type="match status" value="1"/>
</dbReference>
<dbReference type="Bgee" id="ENSORLG00000022816">
    <property type="expression patterns" value="Expressed in animal zygote and 3 other cell types or tissues"/>
</dbReference>